<name>G7V9W0_THELD</name>
<evidence type="ECO:0000313" key="4">
    <source>
        <dbReference type="Proteomes" id="UP000005868"/>
    </source>
</evidence>
<reference evidence="3 4" key="2">
    <citation type="journal article" date="2012" name="Stand. Genomic Sci.">
        <title>Genome sequence of the moderately thermophilic, amino-acid-degrading and sulfur-reducing bacterium Thermovirga lienii type strain (Cas60314(T)).</title>
        <authorList>
            <person name="Goker M."/>
            <person name="Saunders E."/>
            <person name="Lapidus A."/>
            <person name="Nolan M."/>
            <person name="Lucas S."/>
            <person name="Hammon N."/>
            <person name="Deshpande S."/>
            <person name="Cheng J.F."/>
            <person name="Han C."/>
            <person name="Tapia R."/>
            <person name="Goodwin L.A."/>
            <person name="Pitluck S."/>
            <person name="Liolios K."/>
            <person name="Mavromatis K."/>
            <person name="Pagani I."/>
            <person name="Ivanova N."/>
            <person name="Mikhailova N."/>
            <person name="Pati A."/>
            <person name="Chen A."/>
            <person name="Palaniappan K."/>
            <person name="Land M."/>
            <person name="Chang Y.J."/>
            <person name="Jeffries C.D."/>
            <person name="Brambilla E.M."/>
            <person name="Rohde M."/>
            <person name="Spring S."/>
            <person name="Detter J.C."/>
            <person name="Woyke T."/>
            <person name="Bristow J."/>
            <person name="Eisen J.A."/>
            <person name="Markowitz V."/>
            <person name="Hugenholtz P."/>
            <person name="Kyrpides N.C."/>
            <person name="Klenk H.P."/>
        </authorList>
    </citation>
    <scope>NUCLEOTIDE SEQUENCE [LARGE SCALE GENOMIC DNA]</scope>
    <source>
        <strain evidence="4">ATCC BAA-1197 / DSM 17291 / Cas60314</strain>
    </source>
</reference>
<dbReference type="EMBL" id="CP003096">
    <property type="protein sequence ID" value="AER66660.1"/>
    <property type="molecule type" value="Genomic_DNA"/>
</dbReference>
<evidence type="ECO:0000313" key="3">
    <source>
        <dbReference type="EMBL" id="AER66660.1"/>
    </source>
</evidence>
<sequence length="330" mass="36876">MREPFASIREALLNARCWLVLAHEKPDGDSLGCGSALVRRAEVLNKDVIWCGPDEIPEMYAFLYGIERYEVLESVEVPKDSVVVAIDIASLGRTTELLVGENSEDVLIVNIDHHGDNTCYGAINLVREEASSVAEIIWLMYNEFGWEVFSEEALGLYVALATDSGHFRFSNTSSQTHAVAAELLRIGELDPQKIFTQIYENRPIRKMRLWGKAFIKAELHLSGRLCVCCLTNGDFEECGAKKEDTEHLVNEFLSIKDVMTAVLLVEDENGTKASIRTREPVDAREIARIWSGGGHVRAAGCRMEVPVEEAKELILKEIGAIYAERGYLIK</sequence>
<dbReference type="InterPro" id="IPR003156">
    <property type="entry name" value="DHHA1_dom"/>
</dbReference>
<dbReference type="InterPro" id="IPR051319">
    <property type="entry name" value="Oligoribo/pAp-PDE_c-di-AMP_PDE"/>
</dbReference>
<dbReference type="AlphaFoldDB" id="G7V9W0"/>
<reference evidence="4" key="1">
    <citation type="submission" date="2011-10" db="EMBL/GenBank/DDBJ databases">
        <title>The complete genome of chromosome of Thermovirga lienii DSM 17291.</title>
        <authorList>
            <consortium name="US DOE Joint Genome Institute (JGI-PGF)"/>
            <person name="Lucas S."/>
            <person name="Copeland A."/>
            <person name="Lapidus A."/>
            <person name="Glavina del Rio T."/>
            <person name="Dalin E."/>
            <person name="Tice H."/>
            <person name="Bruce D."/>
            <person name="Goodwin L."/>
            <person name="Pitluck S."/>
            <person name="Peters L."/>
            <person name="Mikhailova N."/>
            <person name="Saunders E."/>
            <person name="Kyrpides N."/>
            <person name="Mavromatis K."/>
            <person name="Ivanova N."/>
            <person name="Last F.I."/>
            <person name="Brettin T."/>
            <person name="Detter J.C."/>
            <person name="Han C."/>
            <person name="Larimer F."/>
            <person name="Land M."/>
            <person name="Hauser L."/>
            <person name="Markowitz V."/>
            <person name="Cheng J.-F."/>
            <person name="Hugenholtz P."/>
            <person name="Woyke T."/>
            <person name="Wu D."/>
            <person name="Spring S."/>
            <person name="Schroeder M."/>
            <person name="Brambilla E.-M."/>
            <person name="Klenk H.-P."/>
            <person name="Eisen J.A."/>
        </authorList>
    </citation>
    <scope>NUCLEOTIDE SEQUENCE [LARGE SCALE GENOMIC DNA]</scope>
    <source>
        <strain evidence="4">ATCC BAA-1197 / DSM 17291 / Cas60314</strain>
    </source>
</reference>
<feature type="domain" description="DHHA1" evidence="2">
    <location>
        <begin position="239"/>
        <end position="321"/>
    </location>
</feature>
<dbReference type="GO" id="GO:0003676">
    <property type="term" value="F:nucleic acid binding"/>
    <property type="evidence" value="ECO:0007669"/>
    <property type="project" value="InterPro"/>
</dbReference>
<evidence type="ECO:0000259" key="1">
    <source>
        <dbReference type="Pfam" id="PF01368"/>
    </source>
</evidence>
<dbReference type="KEGG" id="tli:Tlie_0927"/>
<protein>
    <submittedName>
        <fullName evidence="3">Phosphoesterase RecJ domain protein</fullName>
    </submittedName>
</protein>
<dbReference type="PANTHER" id="PTHR47618:SF1">
    <property type="entry name" value="BIFUNCTIONAL OLIGORIBONUCLEASE AND PAP PHOSPHATASE NRNA"/>
    <property type="match status" value="1"/>
</dbReference>
<accession>G7V9W0</accession>
<proteinExistence type="predicted"/>
<dbReference type="InterPro" id="IPR001667">
    <property type="entry name" value="DDH_dom"/>
</dbReference>
<organism evidence="3 4">
    <name type="scientific">Thermovirga lienii (strain ATCC BAA-1197 / DSM 17291 / Cas60314)</name>
    <dbReference type="NCBI Taxonomy" id="580340"/>
    <lineage>
        <taxon>Bacteria</taxon>
        <taxon>Thermotogati</taxon>
        <taxon>Synergistota</taxon>
        <taxon>Synergistia</taxon>
        <taxon>Synergistales</taxon>
        <taxon>Thermovirgaceae</taxon>
        <taxon>Thermovirga</taxon>
    </lineage>
</organism>
<dbReference type="STRING" id="580340.Tlie_0927"/>
<dbReference type="PANTHER" id="PTHR47618">
    <property type="entry name" value="BIFUNCTIONAL OLIGORIBONUCLEASE AND PAP PHOSPHATASE NRNA"/>
    <property type="match status" value="1"/>
</dbReference>
<feature type="domain" description="DDH" evidence="1">
    <location>
        <begin position="19"/>
        <end position="153"/>
    </location>
</feature>
<dbReference type="eggNOG" id="COG0618">
    <property type="taxonomic scope" value="Bacteria"/>
</dbReference>
<gene>
    <name evidence="3" type="ordered locus">Tlie_0927</name>
</gene>
<dbReference type="Pfam" id="PF02272">
    <property type="entry name" value="DHHA1"/>
    <property type="match status" value="1"/>
</dbReference>
<dbReference type="SUPFAM" id="SSF64182">
    <property type="entry name" value="DHH phosphoesterases"/>
    <property type="match status" value="1"/>
</dbReference>
<evidence type="ECO:0000259" key="2">
    <source>
        <dbReference type="Pfam" id="PF02272"/>
    </source>
</evidence>
<dbReference type="InterPro" id="IPR038763">
    <property type="entry name" value="DHH_sf"/>
</dbReference>
<dbReference type="Proteomes" id="UP000005868">
    <property type="component" value="Chromosome"/>
</dbReference>
<keyword evidence="4" id="KW-1185">Reference proteome</keyword>
<dbReference type="Gene3D" id="3.90.1640.10">
    <property type="entry name" value="inorganic pyrophosphatase (n-terminal core)"/>
    <property type="match status" value="1"/>
</dbReference>
<dbReference type="HOGENOM" id="CLU_039720_0_0_0"/>
<dbReference type="OrthoDB" id="9803668at2"/>
<dbReference type="Gene3D" id="3.10.310.30">
    <property type="match status" value="1"/>
</dbReference>
<dbReference type="Pfam" id="PF01368">
    <property type="entry name" value="DHH"/>
    <property type="match status" value="1"/>
</dbReference>